<organism evidence="2 3">
    <name type="scientific">Bifidobacterium moukalabense DSM 27321</name>
    <dbReference type="NCBI Taxonomy" id="1435051"/>
    <lineage>
        <taxon>Bacteria</taxon>
        <taxon>Bacillati</taxon>
        <taxon>Actinomycetota</taxon>
        <taxon>Actinomycetes</taxon>
        <taxon>Bifidobacteriales</taxon>
        <taxon>Bifidobacteriaceae</taxon>
        <taxon>Bifidobacterium</taxon>
    </lineage>
</organism>
<dbReference type="EMBL" id="AZMV01000004">
    <property type="protein sequence ID" value="ETY71419.1"/>
    <property type="molecule type" value="Genomic_DNA"/>
</dbReference>
<evidence type="ECO:0000313" key="3">
    <source>
        <dbReference type="Proteomes" id="UP000019155"/>
    </source>
</evidence>
<accession>W4N8S2</accession>
<dbReference type="AlphaFoldDB" id="W4N8S2"/>
<keyword evidence="1" id="KW-0175">Coiled coil</keyword>
<dbReference type="RefSeq" id="WP_034875275.1">
    <property type="nucleotide sequence ID" value="NZ_AZMV01000004.1"/>
</dbReference>
<comment type="caution">
    <text evidence="2">The sequence shown here is derived from an EMBL/GenBank/DDBJ whole genome shotgun (WGS) entry which is preliminary data.</text>
</comment>
<dbReference type="OrthoDB" id="3196834at2"/>
<gene>
    <name evidence="2" type="ORF">BMOU_0911</name>
</gene>
<proteinExistence type="predicted"/>
<dbReference type="STRING" id="1435051.BMOU_0911"/>
<name>W4N8S2_9BIFI</name>
<dbReference type="eggNOG" id="ENOG5030MTV">
    <property type="taxonomic scope" value="Bacteria"/>
</dbReference>
<evidence type="ECO:0000256" key="1">
    <source>
        <dbReference type="SAM" id="Coils"/>
    </source>
</evidence>
<dbReference type="Proteomes" id="UP000019155">
    <property type="component" value="Unassembled WGS sequence"/>
</dbReference>
<feature type="coiled-coil region" evidence="1">
    <location>
        <begin position="327"/>
        <end position="354"/>
    </location>
</feature>
<reference evidence="2 3" key="1">
    <citation type="journal article" date="2014" name="Genome Announc.">
        <title>The Genome Sequence of Bifidobacterium moukalabense DSM 27321 Highlights the Close Phylogenetic Relatedness with the Bifidobacterium dentium Taxon.</title>
        <authorList>
            <person name="Lugli G.A."/>
            <person name="Duranti S."/>
            <person name="Milani C."/>
            <person name="Turroni F."/>
            <person name="Viappiani A."/>
            <person name="Mangifesta M."/>
            <person name="van Sinderen D."/>
            <person name="Ventura M."/>
        </authorList>
    </citation>
    <scope>NUCLEOTIDE SEQUENCE [LARGE SCALE GENOMIC DNA]</scope>
    <source>
        <strain evidence="2 3">DSM 27321</strain>
    </source>
</reference>
<dbReference type="GeneID" id="97501284"/>
<evidence type="ECO:0000313" key="2">
    <source>
        <dbReference type="EMBL" id="ETY71419.1"/>
    </source>
</evidence>
<sequence length="388" mass="42212">MTAEDKNLAVVNVEIVSADDLDGMQVLAKVDKESAGIDILAKADSAFQVASDVLESIPEKGLFKVEVPNGFTIQDLAKAKGDEGAYRAVVKGSNNKIAGQIKLREAGKINPTQIAGAGLAAAAMVVGQAYMTEISDSLHGIDEKLDKVVSMFENEQRAKLNNALDVARTYSGLYEHNLRSLEAFRAARNEIERQYNEVGAVVDWITLQMGDLDKRAREAAASKKELQPLLEELHSREEQFAMCLQALSALGMTRMYYDGAMDEQSALIEKERIVKKSQGFLAKRATVAGVMEVRIGALKGAPLAIPSGNDKNPLKNLTSKTPRAAAKQKLLESKQNMQSDLRSAEKKVKASTEKCEEGIKRITVATHASKTILTDGTTCWLVEDAEED</sequence>
<protein>
    <submittedName>
        <fullName evidence="2">Uncharacterized protein</fullName>
    </submittedName>
</protein>
<dbReference type="PATRIC" id="fig|1435051.3.peg.899"/>
<keyword evidence="3" id="KW-1185">Reference proteome</keyword>